<comment type="caution">
    <text evidence="2">The sequence shown here is derived from an EMBL/GenBank/DDBJ whole genome shotgun (WGS) entry which is preliminary data.</text>
</comment>
<gene>
    <name evidence="2" type="ORF">ACFSKP_07550</name>
</gene>
<dbReference type="RefSeq" id="WP_250427780.1">
    <property type="nucleotide sequence ID" value="NZ_JALPRR010000001.1"/>
</dbReference>
<feature type="transmembrane region" description="Helical" evidence="1">
    <location>
        <begin position="12"/>
        <end position="32"/>
    </location>
</feature>
<protein>
    <submittedName>
        <fullName evidence="2">Uncharacterized protein</fullName>
    </submittedName>
</protein>
<evidence type="ECO:0000256" key="1">
    <source>
        <dbReference type="SAM" id="Phobius"/>
    </source>
</evidence>
<keyword evidence="1" id="KW-1133">Transmembrane helix</keyword>
<evidence type="ECO:0000313" key="2">
    <source>
        <dbReference type="EMBL" id="MFD2246106.1"/>
    </source>
</evidence>
<keyword evidence="1" id="KW-0812">Transmembrane</keyword>
<name>A0ABW5CUH4_9BACT</name>
<sequence>MQKLKLHLHYYKGLQSFGLPFSLLAGVVSMAFSEHKLIGFINAFSLNLLTGSFILALYFFEQRYSGQYFFYHNLGLSKLSLVIGAYLINVAIALLLFCLKLYLYA</sequence>
<dbReference type="Proteomes" id="UP001597374">
    <property type="component" value="Unassembled WGS sequence"/>
</dbReference>
<accession>A0ABW5CUH4</accession>
<evidence type="ECO:0000313" key="3">
    <source>
        <dbReference type="Proteomes" id="UP001597374"/>
    </source>
</evidence>
<organism evidence="2 3">
    <name type="scientific">Pontibacter ruber</name>
    <dbReference type="NCBI Taxonomy" id="1343895"/>
    <lineage>
        <taxon>Bacteria</taxon>
        <taxon>Pseudomonadati</taxon>
        <taxon>Bacteroidota</taxon>
        <taxon>Cytophagia</taxon>
        <taxon>Cytophagales</taxon>
        <taxon>Hymenobacteraceae</taxon>
        <taxon>Pontibacter</taxon>
    </lineage>
</organism>
<dbReference type="EMBL" id="JBHUIM010000001">
    <property type="protein sequence ID" value="MFD2246106.1"/>
    <property type="molecule type" value="Genomic_DNA"/>
</dbReference>
<feature type="transmembrane region" description="Helical" evidence="1">
    <location>
        <begin position="38"/>
        <end position="60"/>
    </location>
</feature>
<keyword evidence="1" id="KW-0472">Membrane</keyword>
<proteinExistence type="predicted"/>
<feature type="transmembrane region" description="Helical" evidence="1">
    <location>
        <begin position="81"/>
        <end position="103"/>
    </location>
</feature>
<keyword evidence="3" id="KW-1185">Reference proteome</keyword>
<reference evidence="3" key="1">
    <citation type="journal article" date="2019" name="Int. J. Syst. Evol. Microbiol.">
        <title>The Global Catalogue of Microorganisms (GCM) 10K type strain sequencing project: providing services to taxonomists for standard genome sequencing and annotation.</title>
        <authorList>
            <consortium name="The Broad Institute Genomics Platform"/>
            <consortium name="The Broad Institute Genome Sequencing Center for Infectious Disease"/>
            <person name="Wu L."/>
            <person name="Ma J."/>
        </authorList>
    </citation>
    <scope>NUCLEOTIDE SEQUENCE [LARGE SCALE GENOMIC DNA]</scope>
    <source>
        <strain evidence="3">CGMCC 4.1782</strain>
    </source>
</reference>